<feature type="region of interest" description="Disordered" evidence="1">
    <location>
        <begin position="121"/>
        <end position="144"/>
    </location>
</feature>
<organism evidence="2 3">
    <name type="scientific">Eumeta variegata</name>
    <name type="common">Bagworm moth</name>
    <name type="synonym">Eumeta japonica</name>
    <dbReference type="NCBI Taxonomy" id="151549"/>
    <lineage>
        <taxon>Eukaryota</taxon>
        <taxon>Metazoa</taxon>
        <taxon>Ecdysozoa</taxon>
        <taxon>Arthropoda</taxon>
        <taxon>Hexapoda</taxon>
        <taxon>Insecta</taxon>
        <taxon>Pterygota</taxon>
        <taxon>Neoptera</taxon>
        <taxon>Endopterygota</taxon>
        <taxon>Lepidoptera</taxon>
        <taxon>Glossata</taxon>
        <taxon>Ditrysia</taxon>
        <taxon>Tineoidea</taxon>
        <taxon>Psychidae</taxon>
        <taxon>Oiketicinae</taxon>
        <taxon>Eumeta</taxon>
    </lineage>
</organism>
<feature type="region of interest" description="Disordered" evidence="1">
    <location>
        <begin position="200"/>
        <end position="226"/>
    </location>
</feature>
<gene>
    <name evidence="2" type="ORF">EVAR_95628_1</name>
</gene>
<reference evidence="2 3" key="1">
    <citation type="journal article" date="2019" name="Commun. Biol.">
        <title>The bagworm genome reveals a unique fibroin gene that provides high tensile strength.</title>
        <authorList>
            <person name="Kono N."/>
            <person name="Nakamura H."/>
            <person name="Ohtoshi R."/>
            <person name="Tomita M."/>
            <person name="Numata K."/>
            <person name="Arakawa K."/>
        </authorList>
    </citation>
    <scope>NUCLEOTIDE SEQUENCE [LARGE SCALE GENOMIC DNA]</scope>
</reference>
<dbReference type="Proteomes" id="UP000299102">
    <property type="component" value="Unassembled WGS sequence"/>
</dbReference>
<evidence type="ECO:0000313" key="3">
    <source>
        <dbReference type="Proteomes" id="UP000299102"/>
    </source>
</evidence>
<evidence type="ECO:0000256" key="1">
    <source>
        <dbReference type="SAM" id="MobiDB-lite"/>
    </source>
</evidence>
<accession>A0A4C2ABG0</accession>
<evidence type="ECO:0000313" key="2">
    <source>
        <dbReference type="EMBL" id="GBP96335.1"/>
    </source>
</evidence>
<protein>
    <submittedName>
        <fullName evidence="2">Uncharacterized protein</fullName>
    </submittedName>
</protein>
<dbReference type="EMBL" id="BGZK01002770">
    <property type="protein sequence ID" value="GBP96335.1"/>
    <property type="molecule type" value="Genomic_DNA"/>
</dbReference>
<name>A0A4C2ABG0_EUMVA</name>
<feature type="compositionally biased region" description="Polar residues" evidence="1">
    <location>
        <begin position="216"/>
        <end position="226"/>
    </location>
</feature>
<keyword evidence="3" id="KW-1185">Reference proteome</keyword>
<dbReference type="AlphaFoldDB" id="A0A4C2ABG0"/>
<comment type="caution">
    <text evidence="2">The sequence shown here is derived from an EMBL/GenBank/DDBJ whole genome shotgun (WGS) entry which is preliminary data.</text>
</comment>
<proteinExistence type="predicted"/>
<sequence length="226" mass="24203">MGRVRQQVHPKPSPRRVCVVSSYKGMVSGSGVARRGRLAPSATRLGLSVDYPTSINRTTAYPSPRVPQRRACAAVFTHSSPLVCCPFDYTKKPVFRTPCPPKFGQSTLYCKCVLLSRRNISDRSRGEPPQTPGRASRPGGVARVRSAAPVAGAVVGDRRRRRRLPSFVVVLPEPVHARRRGAVAPAHAAGSPCRIDLVSAAPTERPTGAAVEAPEASSTTRARAHG</sequence>